<dbReference type="Proteomes" id="UP001597075">
    <property type="component" value="Unassembled WGS sequence"/>
</dbReference>
<comment type="caution">
    <text evidence="2">The sequence shown here is derived from an EMBL/GenBank/DDBJ whole genome shotgun (WGS) entry which is preliminary data.</text>
</comment>
<keyword evidence="1" id="KW-0812">Transmembrane</keyword>
<keyword evidence="1" id="KW-0472">Membrane</keyword>
<dbReference type="AlphaFoldDB" id="A0ABD6D4M2"/>
<keyword evidence="3" id="KW-1185">Reference proteome</keyword>
<organism evidence="2 3">
    <name type="scientific">Haloplanus ruber</name>
    <dbReference type="NCBI Taxonomy" id="869892"/>
    <lineage>
        <taxon>Archaea</taxon>
        <taxon>Methanobacteriati</taxon>
        <taxon>Methanobacteriota</taxon>
        <taxon>Stenosarchaea group</taxon>
        <taxon>Halobacteria</taxon>
        <taxon>Halobacteriales</taxon>
        <taxon>Haloferacaceae</taxon>
        <taxon>Haloplanus</taxon>
    </lineage>
</organism>
<protein>
    <submittedName>
        <fullName evidence="2">Uncharacterized protein</fullName>
    </submittedName>
</protein>
<evidence type="ECO:0000256" key="1">
    <source>
        <dbReference type="SAM" id="Phobius"/>
    </source>
</evidence>
<proteinExistence type="predicted"/>
<dbReference type="EMBL" id="JBHUDL010000011">
    <property type="protein sequence ID" value="MFD1635301.1"/>
    <property type="molecule type" value="Genomic_DNA"/>
</dbReference>
<evidence type="ECO:0000313" key="2">
    <source>
        <dbReference type="EMBL" id="MFD1635301.1"/>
    </source>
</evidence>
<gene>
    <name evidence="2" type="ORF">ACFSBJ_16385</name>
</gene>
<accession>A0ABD6D4M2</accession>
<feature type="transmembrane region" description="Helical" evidence="1">
    <location>
        <begin position="12"/>
        <end position="31"/>
    </location>
</feature>
<keyword evidence="1" id="KW-1133">Transmembrane helix</keyword>
<name>A0ABD6D4M2_9EURY</name>
<reference evidence="2 3" key="1">
    <citation type="journal article" date="2019" name="Int. J. Syst. Evol. Microbiol.">
        <title>The Global Catalogue of Microorganisms (GCM) 10K type strain sequencing project: providing services to taxonomists for standard genome sequencing and annotation.</title>
        <authorList>
            <consortium name="The Broad Institute Genomics Platform"/>
            <consortium name="The Broad Institute Genome Sequencing Center for Infectious Disease"/>
            <person name="Wu L."/>
            <person name="Ma J."/>
        </authorList>
    </citation>
    <scope>NUCLEOTIDE SEQUENCE [LARGE SCALE GENOMIC DNA]</scope>
    <source>
        <strain evidence="2 3">CGMCC 1.10594</strain>
    </source>
</reference>
<sequence length="148" mass="16840">MIEMVDLTSAPVLGFLGGVLGGTIAQGWAFLRRRKRDLDRLRSVLKEIGDIRESQLRDADDGHGEMPDQDLQRLEQVLKQSRLEASYLLDESQRSKLDKVEKQFDYISHESGDDSTSLTNDQLAERFSEHSSDTLESLKWQTVKIGVF</sequence>
<dbReference type="RefSeq" id="WP_256406469.1">
    <property type="nucleotide sequence ID" value="NZ_CP187153.1"/>
</dbReference>
<evidence type="ECO:0000313" key="3">
    <source>
        <dbReference type="Proteomes" id="UP001597075"/>
    </source>
</evidence>